<comment type="caution">
    <text evidence="2">The sequence shown here is derived from an EMBL/GenBank/DDBJ whole genome shotgun (WGS) entry which is preliminary data.</text>
</comment>
<protein>
    <recommendedName>
        <fullName evidence="4">Tripartite tricarboxylate transporter substrate binding protein</fullName>
    </recommendedName>
</protein>
<dbReference type="AlphaFoldDB" id="A0A932ZTY2"/>
<keyword evidence="1" id="KW-0732">Signal</keyword>
<feature type="signal peptide" evidence="1">
    <location>
        <begin position="1"/>
        <end position="28"/>
    </location>
</feature>
<sequence length="52" mass="5385">MHRPGRMAGVVWALFLAALLFSFGAAQAAWQPTKPVEFVIPAGTGGGADLMA</sequence>
<accession>A0A932ZTY2</accession>
<name>A0A932ZTY2_UNCTE</name>
<organism evidence="2 3">
    <name type="scientific">Tectimicrobiota bacterium</name>
    <dbReference type="NCBI Taxonomy" id="2528274"/>
    <lineage>
        <taxon>Bacteria</taxon>
        <taxon>Pseudomonadati</taxon>
        <taxon>Nitrospinota/Tectimicrobiota group</taxon>
        <taxon>Candidatus Tectimicrobiota</taxon>
    </lineage>
</organism>
<evidence type="ECO:0000313" key="2">
    <source>
        <dbReference type="EMBL" id="MBI4251415.1"/>
    </source>
</evidence>
<proteinExistence type="predicted"/>
<reference evidence="2" key="1">
    <citation type="submission" date="2020-07" db="EMBL/GenBank/DDBJ databases">
        <title>Huge and variable diversity of episymbiotic CPR bacteria and DPANN archaea in groundwater ecosystems.</title>
        <authorList>
            <person name="He C.Y."/>
            <person name="Keren R."/>
            <person name="Whittaker M."/>
            <person name="Farag I.F."/>
            <person name="Doudna J."/>
            <person name="Cate J.H.D."/>
            <person name="Banfield J.F."/>
        </authorList>
    </citation>
    <scope>NUCLEOTIDE SEQUENCE</scope>
    <source>
        <strain evidence="2">NC_groundwater_1370_Ag_S-0.2um_69_93</strain>
    </source>
</reference>
<dbReference type="EMBL" id="JACQRX010000138">
    <property type="protein sequence ID" value="MBI4251415.1"/>
    <property type="molecule type" value="Genomic_DNA"/>
</dbReference>
<gene>
    <name evidence="2" type="ORF">HY618_03065</name>
</gene>
<evidence type="ECO:0008006" key="4">
    <source>
        <dbReference type="Google" id="ProtNLM"/>
    </source>
</evidence>
<feature type="non-terminal residue" evidence="2">
    <location>
        <position position="52"/>
    </location>
</feature>
<feature type="chain" id="PRO_5037507116" description="Tripartite tricarboxylate transporter substrate binding protein" evidence="1">
    <location>
        <begin position="29"/>
        <end position="52"/>
    </location>
</feature>
<dbReference type="Proteomes" id="UP000752292">
    <property type="component" value="Unassembled WGS sequence"/>
</dbReference>
<evidence type="ECO:0000256" key="1">
    <source>
        <dbReference type="SAM" id="SignalP"/>
    </source>
</evidence>
<evidence type="ECO:0000313" key="3">
    <source>
        <dbReference type="Proteomes" id="UP000752292"/>
    </source>
</evidence>